<evidence type="ECO:0000256" key="7">
    <source>
        <dbReference type="ARBA" id="ARBA00022927"/>
    </source>
</evidence>
<dbReference type="GO" id="GO:0005886">
    <property type="term" value="C:plasma membrane"/>
    <property type="evidence" value="ECO:0007669"/>
    <property type="project" value="UniProtKB-SubCell"/>
</dbReference>
<dbReference type="PANTHER" id="PTHR34182:SF1">
    <property type="entry name" value="PROTEIN-EXPORT MEMBRANE PROTEIN SECG"/>
    <property type="match status" value="1"/>
</dbReference>
<comment type="caution">
    <text evidence="14">The sequence shown here is derived from an EMBL/GenBank/DDBJ whole genome shotgun (WGS) entry which is preliminary data.</text>
</comment>
<evidence type="ECO:0000313" key="15">
    <source>
        <dbReference type="Proteomes" id="UP000008952"/>
    </source>
</evidence>
<dbReference type="GO" id="GO:0065002">
    <property type="term" value="P:intracellular protein transmembrane transport"/>
    <property type="evidence" value="ECO:0007669"/>
    <property type="project" value="TreeGrafter"/>
</dbReference>
<dbReference type="Proteomes" id="UP000008952">
    <property type="component" value="Unassembled WGS sequence"/>
</dbReference>
<dbReference type="HOGENOM" id="CLU_094156_5_2_5"/>
<comment type="subcellular location">
    <subcellularLocation>
        <location evidence="1 12">Cell membrane</location>
        <topology evidence="1 12">Multi-pass membrane protein</topology>
    </subcellularLocation>
</comment>
<proteinExistence type="inferred from homology"/>
<evidence type="ECO:0000256" key="11">
    <source>
        <dbReference type="ARBA" id="ARBA00025182"/>
    </source>
</evidence>
<feature type="compositionally biased region" description="Polar residues" evidence="13">
    <location>
        <begin position="79"/>
        <end position="99"/>
    </location>
</feature>
<comment type="similarity">
    <text evidence="2 12">Belongs to the SecG family.</text>
</comment>
<evidence type="ECO:0000256" key="9">
    <source>
        <dbReference type="ARBA" id="ARBA00023010"/>
    </source>
</evidence>
<keyword evidence="5 12" id="KW-1003">Cell membrane</keyword>
<dbReference type="GO" id="GO:0043952">
    <property type="term" value="P:protein transport by the Sec complex"/>
    <property type="evidence" value="ECO:0007669"/>
    <property type="project" value="TreeGrafter"/>
</dbReference>
<protein>
    <recommendedName>
        <fullName evidence="3 12">Protein-export membrane protein SecG</fullName>
    </recommendedName>
</protein>
<keyword evidence="15" id="KW-1185">Reference proteome</keyword>
<keyword evidence="10 12" id="KW-0472">Membrane</keyword>
<keyword evidence="8 12" id="KW-1133">Transmembrane helix</keyword>
<dbReference type="GO" id="GO:0015450">
    <property type="term" value="F:protein-transporting ATPase activity"/>
    <property type="evidence" value="ECO:0007669"/>
    <property type="project" value="UniProtKB-UniRule"/>
</dbReference>
<dbReference type="PANTHER" id="PTHR34182">
    <property type="entry name" value="PROTEIN-EXPORT MEMBRANE PROTEIN SECG"/>
    <property type="match status" value="1"/>
</dbReference>
<sequence>MQTVLIVIHLLIVIALIGVVLIQRSEGGGLGIGGGSGFMTARGTKNILTRLTAILAICFFITSITLVVLGSMSNSASDILNRIPQSDGQTQTEGTQPSILEQLGGSSSGEGQNGSQDQNNQEQPQNPVPQQSDNPIPGN</sequence>
<name>J0R4W5_9HYPH</name>
<dbReference type="RefSeq" id="WP_008039213.1">
    <property type="nucleotide sequence ID" value="NZ_JH725147.1"/>
</dbReference>
<dbReference type="NCBIfam" id="TIGR00810">
    <property type="entry name" value="secG"/>
    <property type="match status" value="1"/>
</dbReference>
<organism evidence="14 15">
    <name type="scientific">Bartonella tamiae Th239</name>
    <dbReference type="NCBI Taxonomy" id="1094558"/>
    <lineage>
        <taxon>Bacteria</taxon>
        <taxon>Pseudomonadati</taxon>
        <taxon>Pseudomonadota</taxon>
        <taxon>Alphaproteobacteria</taxon>
        <taxon>Hyphomicrobiales</taxon>
        <taxon>Bartonellaceae</taxon>
        <taxon>Bartonella</taxon>
    </lineage>
</organism>
<evidence type="ECO:0000256" key="8">
    <source>
        <dbReference type="ARBA" id="ARBA00022989"/>
    </source>
</evidence>
<dbReference type="GO" id="GO:0009306">
    <property type="term" value="P:protein secretion"/>
    <property type="evidence" value="ECO:0007669"/>
    <property type="project" value="UniProtKB-UniRule"/>
</dbReference>
<keyword evidence="7 12" id="KW-0653">Protein transport</keyword>
<keyword evidence="6 12" id="KW-0812">Transmembrane</keyword>
<keyword evidence="9 12" id="KW-0811">Translocation</keyword>
<dbReference type="InterPro" id="IPR004692">
    <property type="entry name" value="SecG"/>
</dbReference>
<dbReference type="eggNOG" id="COG1314">
    <property type="taxonomic scope" value="Bacteria"/>
</dbReference>
<evidence type="ECO:0000256" key="5">
    <source>
        <dbReference type="ARBA" id="ARBA00022475"/>
    </source>
</evidence>
<keyword evidence="4 12" id="KW-0813">Transport</keyword>
<feature type="compositionally biased region" description="Low complexity" evidence="13">
    <location>
        <begin position="113"/>
        <end position="131"/>
    </location>
</feature>
<evidence type="ECO:0000256" key="12">
    <source>
        <dbReference type="RuleBase" id="RU365087"/>
    </source>
</evidence>
<feature type="region of interest" description="Disordered" evidence="13">
    <location>
        <begin position="79"/>
        <end position="139"/>
    </location>
</feature>
<dbReference type="STRING" id="1094558.ME5_01115"/>
<dbReference type="Pfam" id="PF03840">
    <property type="entry name" value="SecG"/>
    <property type="match status" value="1"/>
</dbReference>
<dbReference type="PRINTS" id="PR01651">
    <property type="entry name" value="SECGEXPORT"/>
</dbReference>
<accession>J0R4W5</accession>
<evidence type="ECO:0000313" key="14">
    <source>
        <dbReference type="EMBL" id="EJF90714.1"/>
    </source>
</evidence>
<dbReference type="PATRIC" id="fig|1094558.3.peg.1212"/>
<evidence type="ECO:0000256" key="2">
    <source>
        <dbReference type="ARBA" id="ARBA00008445"/>
    </source>
</evidence>
<evidence type="ECO:0000256" key="13">
    <source>
        <dbReference type="SAM" id="MobiDB-lite"/>
    </source>
</evidence>
<gene>
    <name evidence="14" type="ORF">ME5_01115</name>
</gene>
<comment type="caution">
    <text evidence="12">Lacks conserved residue(s) required for the propagation of feature annotation.</text>
</comment>
<evidence type="ECO:0000256" key="4">
    <source>
        <dbReference type="ARBA" id="ARBA00022448"/>
    </source>
</evidence>
<evidence type="ECO:0000256" key="1">
    <source>
        <dbReference type="ARBA" id="ARBA00004651"/>
    </source>
</evidence>
<evidence type="ECO:0000256" key="6">
    <source>
        <dbReference type="ARBA" id="ARBA00022692"/>
    </source>
</evidence>
<feature type="transmembrane region" description="Helical" evidence="12">
    <location>
        <begin position="51"/>
        <end position="72"/>
    </location>
</feature>
<dbReference type="AlphaFoldDB" id="J0R4W5"/>
<dbReference type="OrthoDB" id="7366942at2"/>
<evidence type="ECO:0000256" key="10">
    <source>
        <dbReference type="ARBA" id="ARBA00023136"/>
    </source>
</evidence>
<reference evidence="14 15" key="1">
    <citation type="submission" date="2012-03" db="EMBL/GenBank/DDBJ databases">
        <title>The Genome Sequence of Bartonella tamiae Th239.</title>
        <authorList>
            <consortium name="The Broad Institute Genome Sequencing Platform"/>
            <consortium name="The Broad Institute Genome Sequencing Center for Infectious Disease"/>
            <person name="Feldgarden M."/>
            <person name="Kirby J."/>
            <person name="Kosoy M."/>
            <person name="Birtles R."/>
            <person name="Probert W.S."/>
            <person name="Chiaraviglio L."/>
            <person name="Young S.K."/>
            <person name="Zeng Q."/>
            <person name="Gargeya S."/>
            <person name="Fitzgerald M."/>
            <person name="Haas B."/>
            <person name="Abouelleil A."/>
            <person name="Alvarado L."/>
            <person name="Arachchi H.M."/>
            <person name="Berlin A."/>
            <person name="Chapman S.B."/>
            <person name="Gearin G."/>
            <person name="Goldberg J."/>
            <person name="Griggs A."/>
            <person name="Gujja S."/>
            <person name="Hansen M."/>
            <person name="Heiman D."/>
            <person name="Howarth C."/>
            <person name="Larimer J."/>
            <person name="Lui A."/>
            <person name="MacDonald P.J.P."/>
            <person name="McCowen C."/>
            <person name="Montmayeur A."/>
            <person name="Murphy C."/>
            <person name="Neiman D."/>
            <person name="Pearson M."/>
            <person name="Priest M."/>
            <person name="Roberts A."/>
            <person name="Saif S."/>
            <person name="Shea T."/>
            <person name="Sisk P."/>
            <person name="Stolte C."/>
            <person name="Sykes S."/>
            <person name="Wortman J."/>
            <person name="Nusbaum C."/>
            <person name="Birren B."/>
        </authorList>
    </citation>
    <scope>NUCLEOTIDE SEQUENCE [LARGE SCALE GENOMIC DNA]</scope>
    <source>
        <strain evidence="14 15">Th239</strain>
    </source>
</reference>
<comment type="function">
    <text evidence="11 12">Involved in protein export. Participates in an early event of protein translocation.</text>
</comment>
<dbReference type="EMBL" id="AIMB01000007">
    <property type="protein sequence ID" value="EJF90714.1"/>
    <property type="molecule type" value="Genomic_DNA"/>
</dbReference>
<evidence type="ECO:0000256" key="3">
    <source>
        <dbReference type="ARBA" id="ARBA00017876"/>
    </source>
</evidence>